<keyword evidence="3" id="KW-1185">Reference proteome</keyword>
<evidence type="ECO:0000313" key="3">
    <source>
        <dbReference type="Proteomes" id="UP000266723"/>
    </source>
</evidence>
<keyword evidence="1" id="KW-0472">Membrane</keyword>
<keyword evidence="1" id="KW-1133">Transmembrane helix</keyword>
<proteinExistence type="predicted"/>
<keyword evidence="1" id="KW-0812">Transmembrane</keyword>
<evidence type="ECO:0000256" key="1">
    <source>
        <dbReference type="SAM" id="Phobius"/>
    </source>
</evidence>
<gene>
    <name evidence="2" type="ORF">DY000_02061250</name>
</gene>
<protein>
    <submittedName>
        <fullName evidence="2">Uncharacterized protein</fullName>
    </submittedName>
</protein>
<accession>A0ABQ7AP49</accession>
<comment type="caution">
    <text evidence="2">The sequence shown here is derived from an EMBL/GenBank/DDBJ whole genome shotgun (WGS) entry which is preliminary data.</text>
</comment>
<reference evidence="2 3" key="1">
    <citation type="journal article" date="2020" name="BMC Genomics">
        <title>Intraspecific diversification of the crop wild relative Brassica cretica Lam. using demographic model selection.</title>
        <authorList>
            <person name="Kioukis A."/>
            <person name="Michalopoulou V.A."/>
            <person name="Briers L."/>
            <person name="Pirintsos S."/>
            <person name="Studholme D.J."/>
            <person name="Pavlidis P."/>
            <person name="Sarris P.F."/>
        </authorList>
    </citation>
    <scope>NUCLEOTIDE SEQUENCE [LARGE SCALE GENOMIC DNA]</scope>
    <source>
        <strain evidence="3">cv. PFS-1207/04</strain>
    </source>
</reference>
<organism evidence="2 3">
    <name type="scientific">Brassica cretica</name>
    <name type="common">Mustard</name>
    <dbReference type="NCBI Taxonomy" id="69181"/>
    <lineage>
        <taxon>Eukaryota</taxon>
        <taxon>Viridiplantae</taxon>
        <taxon>Streptophyta</taxon>
        <taxon>Embryophyta</taxon>
        <taxon>Tracheophyta</taxon>
        <taxon>Spermatophyta</taxon>
        <taxon>Magnoliopsida</taxon>
        <taxon>eudicotyledons</taxon>
        <taxon>Gunneridae</taxon>
        <taxon>Pentapetalae</taxon>
        <taxon>rosids</taxon>
        <taxon>malvids</taxon>
        <taxon>Brassicales</taxon>
        <taxon>Brassicaceae</taxon>
        <taxon>Brassiceae</taxon>
        <taxon>Brassica</taxon>
    </lineage>
</organism>
<name>A0ABQ7AP49_BRACR</name>
<evidence type="ECO:0000313" key="2">
    <source>
        <dbReference type="EMBL" id="KAF3515935.1"/>
    </source>
</evidence>
<dbReference type="EMBL" id="QGKV02001556">
    <property type="protein sequence ID" value="KAF3515935.1"/>
    <property type="molecule type" value="Genomic_DNA"/>
</dbReference>
<dbReference type="Proteomes" id="UP000266723">
    <property type="component" value="Unassembled WGS sequence"/>
</dbReference>
<feature type="transmembrane region" description="Helical" evidence="1">
    <location>
        <begin position="77"/>
        <end position="98"/>
    </location>
</feature>
<sequence>MAVSRRRCKLPLILPSSSRLVWCRHWRACRLALSSFYPHLCVVKPDPCHRFQLLAAKTFLSSVLGGDNRRGFSEFPFVYGVFGPSVACFVIVAFPSAVSKMSSWWCRLTLFLQAFSGSCSRWSGGIGVLRGYEFQGDHRELATPKATWEFPASMATQRMSRYYGHRVR</sequence>